<dbReference type="RefSeq" id="WP_379583785.1">
    <property type="nucleotide sequence ID" value="NZ_JBHSQW010000012.1"/>
</dbReference>
<protein>
    <submittedName>
        <fullName evidence="1">Uncharacterized protein</fullName>
    </submittedName>
</protein>
<organism evidence="1 2">
    <name type="scientific">Pseudonocardia hispaniensis</name>
    <dbReference type="NCBI Taxonomy" id="904933"/>
    <lineage>
        <taxon>Bacteria</taxon>
        <taxon>Bacillati</taxon>
        <taxon>Actinomycetota</taxon>
        <taxon>Actinomycetes</taxon>
        <taxon>Pseudonocardiales</taxon>
        <taxon>Pseudonocardiaceae</taxon>
        <taxon>Pseudonocardia</taxon>
    </lineage>
</organism>
<dbReference type="EMBL" id="JBHSQW010000012">
    <property type="protein sequence ID" value="MFC5993807.1"/>
    <property type="molecule type" value="Genomic_DNA"/>
</dbReference>
<keyword evidence="2" id="KW-1185">Reference proteome</keyword>
<evidence type="ECO:0000313" key="2">
    <source>
        <dbReference type="Proteomes" id="UP001596302"/>
    </source>
</evidence>
<sequence>MAQQPTDQIRDIAEILAFTYSPAALRRILVEHTADSTGHCLGCQYPTKASPVWPCRLWEIAKESERIRGRDAS</sequence>
<accession>A0ABW1IZR2</accession>
<evidence type="ECO:0000313" key="1">
    <source>
        <dbReference type="EMBL" id="MFC5993807.1"/>
    </source>
</evidence>
<proteinExistence type="predicted"/>
<name>A0ABW1IZR2_9PSEU</name>
<dbReference type="Proteomes" id="UP001596302">
    <property type="component" value="Unassembled WGS sequence"/>
</dbReference>
<reference evidence="2" key="1">
    <citation type="journal article" date="2019" name="Int. J. Syst. Evol. Microbiol.">
        <title>The Global Catalogue of Microorganisms (GCM) 10K type strain sequencing project: providing services to taxonomists for standard genome sequencing and annotation.</title>
        <authorList>
            <consortium name="The Broad Institute Genomics Platform"/>
            <consortium name="The Broad Institute Genome Sequencing Center for Infectious Disease"/>
            <person name="Wu L."/>
            <person name="Ma J."/>
        </authorList>
    </citation>
    <scope>NUCLEOTIDE SEQUENCE [LARGE SCALE GENOMIC DNA]</scope>
    <source>
        <strain evidence="2">CCM 8391</strain>
    </source>
</reference>
<comment type="caution">
    <text evidence="1">The sequence shown here is derived from an EMBL/GenBank/DDBJ whole genome shotgun (WGS) entry which is preliminary data.</text>
</comment>
<gene>
    <name evidence="1" type="ORF">ACFQE5_06220</name>
</gene>